<feature type="domain" description="Transposase IS4-like" evidence="2">
    <location>
        <begin position="13"/>
        <end position="167"/>
    </location>
</feature>
<evidence type="ECO:0000313" key="4">
    <source>
        <dbReference type="Proteomes" id="UP000268469"/>
    </source>
</evidence>
<dbReference type="GO" id="GO:0004803">
    <property type="term" value="F:transposase activity"/>
    <property type="evidence" value="ECO:0007669"/>
    <property type="project" value="InterPro"/>
</dbReference>
<gene>
    <name evidence="3" type="ORF">DRP53_04950</name>
</gene>
<keyword evidence="1" id="KW-0472">Membrane</keyword>
<dbReference type="GO" id="GO:0003677">
    <property type="term" value="F:DNA binding"/>
    <property type="evidence" value="ECO:0007669"/>
    <property type="project" value="InterPro"/>
</dbReference>
<evidence type="ECO:0000256" key="1">
    <source>
        <dbReference type="SAM" id="Phobius"/>
    </source>
</evidence>
<dbReference type="InterPro" id="IPR002559">
    <property type="entry name" value="Transposase_11"/>
</dbReference>
<dbReference type="Pfam" id="PF01609">
    <property type="entry name" value="DDE_Tnp_1"/>
    <property type="match status" value="1"/>
</dbReference>
<feature type="transmembrane region" description="Helical" evidence="1">
    <location>
        <begin position="158"/>
        <end position="176"/>
    </location>
</feature>
<proteinExistence type="predicted"/>
<protein>
    <recommendedName>
        <fullName evidence="2">Transposase IS4-like domain-containing protein</fullName>
    </recommendedName>
</protein>
<sequence length="227" mass="26682">MKPVAISWRRLLLLDSLRFYLGMYSRVVLVADRGFGRASLFQWLLKTRIGFVVRVSKRVWVYGGGIDGCLGGLRLRAGEVRWLAGVEYHKRWRVKVNLVVKYRSSGDHLYLATNLKDCREVLRSYQYRMWVEEGLRDWKGWFELDRMRLSSSDRVERVLVLVVVCYLFTLLVGSWAELNPGWVLLVSEVRWGWKLLSSFRLGLALLRRLRLSELSKIIASRIVWEEV</sequence>
<organism evidence="3 4">
    <name type="scientific">candidate division WOR-3 bacterium</name>
    <dbReference type="NCBI Taxonomy" id="2052148"/>
    <lineage>
        <taxon>Bacteria</taxon>
        <taxon>Bacteria division WOR-3</taxon>
    </lineage>
</organism>
<dbReference type="SUPFAM" id="SSF53098">
    <property type="entry name" value="Ribonuclease H-like"/>
    <property type="match status" value="1"/>
</dbReference>
<evidence type="ECO:0000313" key="3">
    <source>
        <dbReference type="EMBL" id="RKX70443.1"/>
    </source>
</evidence>
<accession>A0A660SIG2</accession>
<dbReference type="GO" id="GO:0006313">
    <property type="term" value="P:DNA transposition"/>
    <property type="evidence" value="ECO:0007669"/>
    <property type="project" value="InterPro"/>
</dbReference>
<reference evidence="3 4" key="1">
    <citation type="submission" date="2018-06" db="EMBL/GenBank/DDBJ databases">
        <title>Extensive metabolic versatility and redundancy in microbially diverse, dynamic hydrothermal sediments.</title>
        <authorList>
            <person name="Dombrowski N."/>
            <person name="Teske A."/>
            <person name="Baker B.J."/>
        </authorList>
    </citation>
    <scope>NUCLEOTIDE SEQUENCE [LARGE SCALE GENOMIC DNA]</scope>
    <source>
        <strain evidence="3">B36_G15</strain>
    </source>
</reference>
<evidence type="ECO:0000259" key="2">
    <source>
        <dbReference type="Pfam" id="PF01609"/>
    </source>
</evidence>
<dbReference type="Proteomes" id="UP000268469">
    <property type="component" value="Unassembled WGS sequence"/>
</dbReference>
<keyword evidence="1" id="KW-1133">Transmembrane helix</keyword>
<name>A0A660SIG2_UNCW3</name>
<comment type="caution">
    <text evidence="3">The sequence shown here is derived from an EMBL/GenBank/DDBJ whole genome shotgun (WGS) entry which is preliminary data.</text>
</comment>
<dbReference type="InterPro" id="IPR012337">
    <property type="entry name" value="RNaseH-like_sf"/>
</dbReference>
<dbReference type="AlphaFoldDB" id="A0A660SIG2"/>
<keyword evidence="1" id="KW-0812">Transmembrane</keyword>
<dbReference type="EMBL" id="QNBE01000039">
    <property type="protein sequence ID" value="RKX70443.1"/>
    <property type="molecule type" value="Genomic_DNA"/>
</dbReference>